<dbReference type="OrthoDB" id="7428997at2"/>
<evidence type="ECO:0000313" key="2">
    <source>
        <dbReference type="EMBL" id="MXO85890.1"/>
    </source>
</evidence>
<accession>A0A844ZFY6</accession>
<dbReference type="AlphaFoldDB" id="A0A844ZFY6"/>
<reference evidence="2 3" key="1">
    <citation type="submission" date="2019-12" db="EMBL/GenBank/DDBJ databases">
        <title>Genomic-based taxomic classification of the family Erythrobacteraceae.</title>
        <authorList>
            <person name="Xu L."/>
        </authorList>
    </citation>
    <scope>NUCLEOTIDE SEQUENCE [LARGE SCALE GENOMIC DNA]</scope>
    <source>
        <strain evidence="2 3">MCCC 1A09962</strain>
    </source>
</reference>
<comment type="caution">
    <text evidence="2">The sequence shown here is derived from an EMBL/GenBank/DDBJ whole genome shotgun (WGS) entry which is preliminary data.</text>
</comment>
<keyword evidence="3" id="KW-1185">Reference proteome</keyword>
<dbReference type="RefSeq" id="WP_160682234.1">
    <property type="nucleotide sequence ID" value="NZ_WTYW01000001.1"/>
</dbReference>
<keyword evidence="1" id="KW-0812">Transmembrane</keyword>
<name>A0A844ZFY6_9SPHN</name>
<organism evidence="2 3">
    <name type="scientific">Parapontixanthobacter aurantiacus</name>
    <dbReference type="NCBI Taxonomy" id="1463599"/>
    <lineage>
        <taxon>Bacteria</taxon>
        <taxon>Pseudomonadati</taxon>
        <taxon>Pseudomonadota</taxon>
        <taxon>Alphaproteobacteria</taxon>
        <taxon>Sphingomonadales</taxon>
        <taxon>Erythrobacteraceae</taxon>
        <taxon>Parapontixanthobacter</taxon>
    </lineage>
</organism>
<feature type="transmembrane region" description="Helical" evidence="1">
    <location>
        <begin position="6"/>
        <end position="26"/>
    </location>
</feature>
<dbReference type="Proteomes" id="UP000433104">
    <property type="component" value="Unassembled WGS sequence"/>
</dbReference>
<protein>
    <recommendedName>
        <fullName evidence="4">Phage shock protein B</fullName>
    </recommendedName>
</protein>
<gene>
    <name evidence="2" type="ORF">GRI38_07570</name>
</gene>
<evidence type="ECO:0000313" key="3">
    <source>
        <dbReference type="Proteomes" id="UP000433104"/>
    </source>
</evidence>
<sequence>MDGDLAGIFTFVLIAAALVFIFASLTHRRSVKHEERKLLLQARIEEAKAAQAASPDLEKRAQIENRLRVLERIVTDPSADLATEIEALRDIRETREAVQ</sequence>
<proteinExistence type="predicted"/>
<dbReference type="EMBL" id="WTYW01000001">
    <property type="protein sequence ID" value="MXO85890.1"/>
    <property type="molecule type" value="Genomic_DNA"/>
</dbReference>
<evidence type="ECO:0000256" key="1">
    <source>
        <dbReference type="SAM" id="Phobius"/>
    </source>
</evidence>
<keyword evidence="1" id="KW-1133">Transmembrane helix</keyword>
<evidence type="ECO:0008006" key="4">
    <source>
        <dbReference type="Google" id="ProtNLM"/>
    </source>
</evidence>
<keyword evidence="1" id="KW-0472">Membrane</keyword>